<keyword evidence="4 6" id="KW-0238">DNA-binding</keyword>
<comment type="similarity">
    <text evidence="2 6">Belongs to the transposase mutator family.</text>
</comment>
<dbReference type="Proteomes" id="UP000726170">
    <property type="component" value="Unassembled WGS sequence"/>
</dbReference>
<reference evidence="7 8" key="1">
    <citation type="submission" date="2021-06" db="EMBL/GenBank/DDBJ databases">
        <authorList>
            <person name="Sun Q."/>
            <person name="Li D."/>
        </authorList>
    </citation>
    <scope>NUCLEOTIDE SEQUENCE [LARGE SCALE GENOMIC DNA]</scope>
    <source>
        <strain evidence="7 8">MSJ-11</strain>
    </source>
</reference>
<evidence type="ECO:0000256" key="4">
    <source>
        <dbReference type="ARBA" id="ARBA00023125"/>
    </source>
</evidence>
<gene>
    <name evidence="7" type="ORF">KQI86_01660</name>
</gene>
<accession>A0ABS6EDA1</accession>
<dbReference type="Pfam" id="PF00872">
    <property type="entry name" value="Transposase_mut"/>
    <property type="match status" value="1"/>
</dbReference>
<evidence type="ECO:0000313" key="7">
    <source>
        <dbReference type="EMBL" id="MBU5483013.1"/>
    </source>
</evidence>
<comment type="caution">
    <text evidence="7">The sequence shown here is derived from an EMBL/GenBank/DDBJ whole genome shotgun (WGS) entry which is preliminary data.</text>
</comment>
<evidence type="ECO:0000256" key="5">
    <source>
        <dbReference type="ARBA" id="ARBA00023172"/>
    </source>
</evidence>
<dbReference type="EMBL" id="JAHLQF010000001">
    <property type="protein sequence ID" value="MBU5483013.1"/>
    <property type="molecule type" value="Genomic_DNA"/>
</dbReference>
<keyword evidence="6" id="KW-0814">Transposable element</keyword>
<protein>
    <recommendedName>
        <fullName evidence="6">Mutator family transposase</fullName>
    </recommendedName>
</protein>
<keyword evidence="5 6" id="KW-0233">DNA recombination</keyword>
<dbReference type="PANTHER" id="PTHR33217">
    <property type="entry name" value="TRANSPOSASE FOR INSERTION SEQUENCE ELEMENT IS1081"/>
    <property type="match status" value="1"/>
</dbReference>
<evidence type="ECO:0000256" key="6">
    <source>
        <dbReference type="RuleBase" id="RU365089"/>
    </source>
</evidence>
<keyword evidence="8" id="KW-1185">Reference proteome</keyword>
<comment type="function">
    <text evidence="1 6">Required for the transposition of the insertion element.</text>
</comment>
<proteinExistence type="inferred from homology"/>
<keyword evidence="3 6" id="KW-0815">Transposition</keyword>
<sequence>MLKKEFLREFIRENNLTNARDLRQALKELSATTLQEILETELDDHLGYFKYDYKNKRTKNSRNGSSPKKIISDFGEIDLVIPRDRLEAQKRIL</sequence>
<dbReference type="InterPro" id="IPR001207">
    <property type="entry name" value="Transposase_mutator"/>
</dbReference>
<dbReference type="PANTHER" id="PTHR33217:SF5">
    <property type="entry name" value="MUTATOR FAMILY TRANSPOSASE"/>
    <property type="match status" value="1"/>
</dbReference>
<name>A0ABS6EDA1_9CLOT</name>
<organism evidence="7 8">
    <name type="scientific">Clostridium mobile</name>
    <dbReference type="NCBI Taxonomy" id="2841512"/>
    <lineage>
        <taxon>Bacteria</taxon>
        <taxon>Bacillati</taxon>
        <taxon>Bacillota</taxon>
        <taxon>Clostridia</taxon>
        <taxon>Eubacteriales</taxon>
        <taxon>Clostridiaceae</taxon>
        <taxon>Clostridium</taxon>
    </lineage>
</organism>
<evidence type="ECO:0000256" key="1">
    <source>
        <dbReference type="ARBA" id="ARBA00002190"/>
    </source>
</evidence>
<evidence type="ECO:0000256" key="2">
    <source>
        <dbReference type="ARBA" id="ARBA00010961"/>
    </source>
</evidence>
<evidence type="ECO:0000313" key="8">
    <source>
        <dbReference type="Proteomes" id="UP000726170"/>
    </source>
</evidence>
<evidence type="ECO:0000256" key="3">
    <source>
        <dbReference type="ARBA" id="ARBA00022578"/>
    </source>
</evidence>